<gene>
    <name evidence="2" type="ORF">A3G52_00245</name>
</gene>
<feature type="transmembrane region" description="Helical" evidence="1">
    <location>
        <begin position="88"/>
        <end position="106"/>
    </location>
</feature>
<comment type="caution">
    <text evidence="2">The sequence shown here is derived from an EMBL/GenBank/DDBJ whole genome shotgun (WGS) entry which is preliminary data.</text>
</comment>
<name>A0A1G2P3H1_9BACT</name>
<proteinExistence type="predicted"/>
<dbReference type="Proteomes" id="UP000177269">
    <property type="component" value="Unassembled WGS sequence"/>
</dbReference>
<feature type="transmembrane region" description="Helical" evidence="1">
    <location>
        <begin position="45"/>
        <end position="67"/>
    </location>
</feature>
<reference evidence="2 3" key="1">
    <citation type="journal article" date="2016" name="Nat. Commun.">
        <title>Thousands of microbial genomes shed light on interconnected biogeochemical processes in an aquifer system.</title>
        <authorList>
            <person name="Anantharaman K."/>
            <person name="Brown C.T."/>
            <person name="Hug L.A."/>
            <person name="Sharon I."/>
            <person name="Castelle C.J."/>
            <person name="Probst A.J."/>
            <person name="Thomas B.C."/>
            <person name="Singh A."/>
            <person name="Wilkins M.J."/>
            <person name="Karaoz U."/>
            <person name="Brodie E.L."/>
            <person name="Williams K.H."/>
            <person name="Hubbard S.S."/>
            <person name="Banfield J.F."/>
        </authorList>
    </citation>
    <scope>NUCLEOTIDE SEQUENCE [LARGE SCALE GENOMIC DNA]</scope>
</reference>
<keyword evidence="1" id="KW-0812">Transmembrane</keyword>
<accession>A0A1G2P3H1</accession>
<dbReference type="AlphaFoldDB" id="A0A1G2P3H1"/>
<dbReference type="EMBL" id="MHSK01000017">
    <property type="protein sequence ID" value="OHA42172.1"/>
    <property type="molecule type" value="Genomic_DNA"/>
</dbReference>
<evidence type="ECO:0000313" key="2">
    <source>
        <dbReference type="EMBL" id="OHA42172.1"/>
    </source>
</evidence>
<protein>
    <submittedName>
        <fullName evidence="2">Uncharacterized protein</fullName>
    </submittedName>
</protein>
<dbReference type="InterPro" id="IPR043993">
    <property type="entry name" value="T4SS_pilin"/>
</dbReference>
<dbReference type="Pfam" id="PF18895">
    <property type="entry name" value="T4SS_pilin"/>
    <property type="match status" value="1"/>
</dbReference>
<evidence type="ECO:0000313" key="3">
    <source>
        <dbReference type="Proteomes" id="UP000177269"/>
    </source>
</evidence>
<keyword evidence="1" id="KW-1133">Transmembrane helix</keyword>
<evidence type="ECO:0000256" key="1">
    <source>
        <dbReference type="SAM" id="Phobius"/>
    </source>
</evidence>
<sequence>MKSNKNKKIKFAGFAAGLVAFVVPAVALAQGTFGVNSLQDLIKLFTAFNVDLLIPIAFSMGLLFFFWRGVRYLYHADSDEGKAEGRRILTWGVIALFCMASIWGIVKFLQSDIFGQPVRQDLPIRYRADY</sequence>
<keyword evidence="1" id="KW-0472">Membrane</keyword>
<organism evidence="2 3">
    <name type="scientific">Candidatus Taylorbacteria bacterium RIFCSPLOWO2_12_FULL_43_20</name>
    <dbReference type="NCBI Taxonomy" id="1802332"/>
    <lineage>
        <taxon>Bacteria</taxon>
        <taxon>Candidatus Tayloriibacteriota</taxon>
    </lineage>
</organism>